<dbReference type="AlphaFoldDB" id="A0A1E3QQD1"/>
<dbReference type="OrthoDB" id="413436at2759"/>
<dbReference type="GO" id="GO:0005763">
    <property type="term" value="C:mitochondrial small ribosomal subunit"/>
    <property type="evidence" value="ECO:0007669"/>
    <property type="project" value="EnsemblFungi"/>
</dbReference>
<dbReference type="STRING" id="984486.A0A1E3QQD1"/>
<keyword evidence="3" id="KW-0687">Ribonucleoprotein</keyword>
<dbReference type="Pfam" id="PF00253">
    <property type="entry name" value="Ribosomal_S14"/>
    <property type="match status" value="1"/>
</dbReference>
<dbReference type="GO" id="GO:0003735">
    <property type="term" value="F:structural constituent of ribosome"/>
    <property type="evidence" value="ECO:0007669"/>
    <property type="project" value="EnsemblFungi"/>
</dbReference>
<dbReference type="RefSeq" id="XP_018985012.1">
    <property type="nucleotide sequence ID" value="XM_019128786.1"/>
</dbReference>
<dbReference type="EMBL" id="KV454431">
    <property type="protein sequence ID" value="ODQ79684.1"/>
    <property type="molecule type" value="Genomic_DNA"/>
</dbReference>
<dbReference type="FunFam" id="1.10.287.1480:FF:000001">
    <property type="entry name" value="30S ribosomal protein S14"/>
    <property type="match status" value="1"/>
</dbReference>
<dbReference type="InterPro" id="IPR001209">
    <property type="entry name" value="Ribosomal_uS14"/>
</dbReference>
<comment type="similarity">
    <text evidence="1">Belongs to the universal ribosomal protein uS14 family.</text>
</comment>
<keyword evidence="6" id="KW-1185">Reference proteome</keyword>
<sequence>MAIGNLANRFGIPVLIPGGRFNARMLRDHFKRQQSAEHEVTVNALRYISRNTTLPPRARIEAQLQMAAMPNYTKIMSTKNRCTLSGRGRAVFRAFRLNRFTFRQLARAGKLSGVIRAMW</sequence>
<keyword evidence="2" id="KW-0689">Ribosomal protein</keyword>
<evidence type="ECO:0000256" key="1">
    <source>
        <dbReference type="ARBA" id="ARBA00009083"/>
    </source>
</evidence>
<organism evidence="5 6">
    <name type="scientific">Babjeviella inositovora NRRL Y-12698</name>
    <dbReference type="NCBI Taxonomy" id="984486"/>
    <lineage>
        <taxon>Eukaryota</taxon>
        <taxon>Fungi</taxon>
        <taxon>Dikarya</taxon>
        <taxon>Ascomycota</taxon>
        <taxon>Saccharomycotina</taxon>
        <taxon>Pichiomycetes</taxon>
        <taxon>Serinales incertae sedis</taxon>
        <taxon>Babjeviella</taxon>
    </lineage>
</organism>
<dbReference type="GO" id="GO:0006412">
    <property type="term" value="P:translation"/>
    <property type="evidence" value="ECO:0007669"/>
    <property type="project" value="InterPro"/>
</dbReference>
<dbReference type="GeneID" id="30146639"/>
<proteinExistence type="inferred from homology"/>
<dbReference type="Proteomes" id="UP000094336">
    <property type="component" value="Unassembled WGS sequence"/>
</dbReference>
<dbReference type="PANTHER" id="PTHR19836:SF19">
    <property type="entry name" value="SMALL RIBOSOMAL SUBUNIT PROTEIN US14M"/>
    <property type="match status" value="1"/>
</dbReference>
<name>A0A1E3QQD1_9ASCO</name>
<evidence type="ECO:0000313" key="6">
    <source>
        <dbReference type="Proteomes" id="UP000094336"/>
    </source>
</evidence>
<evidence type="ECO:0000256" key="4">
    <source>
        <dbReference type="ARBA" id="ARBA00076896"/>
    </source>
</evidence>
<protein>
    <recommendedName>
        <fullName evidence="4">37S ribosomal protein MRP2, mitochondrial</fullName>
    </recommendedName>
</protein>
<accession>A0A1E3QQD1</accession>
<evidence type="ECO:0000256" key="2">
    <source>
        <dbReference type="ARBA" id="ARBA00022980"/>
    </source>
</evidence>
<reference evidence="6" key="1">
    <citation type="submission" date="2016-05" db="EMBL/GenBank/DDBJ databases">
        <title>Comparative genomics of biotechnologically important yeasts.</title>
        <authorList>
            <consortium name="DOE Joint Genome Institute"/>
            <person name="Riley R."/>
            <person name="Haridas S."/>
            <person name="Wolfe K.H."/>
            <person name="Lopes M.R."/>
            <person name="Hittinger C.T."/>
            <person name="Goker M."/>
            <person name="Salamov A."/>
            <person name="Wisecaver J."/>
            <person name="Long T.M."/>
            <person name="Aerts A.L."/>
            <person name="Barry K."/>
            <person name="Choi C."/>
            <person name="Clum A."/>
            <person name="Coughlan A.Y."/>
            <person name="Deshpande S."/>
            <person name="Douglass A.P."/>
            <person name="Hanson S.J."/>
            <person name="Klenk H.-P."/>
            <person name="Labutti K."/>
            <person name="Lapidus A."/>
            <person name="Lindquist E."/>
            <person name="Lipzen A."/>
            <person name="Meier-Kolthoff J.P."/>
            <person name="Ohm R.A."/>
            <person name="Otillar R.P."/>
            <person name="Pangilinan J."/>
            <person name="Peng Y."/>
            <person name="Rokas A."/>
            <person name="Rosa C.A."/>
            <person name="Scheuner C."/>
            <person name="Sibirny A.A."/>
            <person name="Slot J.C."/>
            <person name="Stielow J.B."/>
            <person name="Sun H."/>
            <person name="Kurtzman C.P."/>
            <person name="Blackwell M."/>
            <person name="Grigoriev I.V."/>
            <person name="Jeffries T.W."/>
        </authorList>
    </citation>
    <scope>NUCLEOTIDE SEQUENCE [LARGE SCALE GENOMIC DNA]</scope>
    <source>
        <strain evidence="6">NRRL Y-12698</strain>
    </source>
</reference>
<evidence type="ECO:0000313" key="5">
    <source>
        <dbReference type="EMBL" id="ODQ79684.1"/>
    </source>
</evidence>
<dbReference type="Gene3D" id="1.10.287.1480">
    <property type="match status" value="1"/>
</dbReference>
<evidence type="ECO:0000256" key="3">
    <source>
        <dbReference type="ARBA" id="ARBA00023274"/>
    </source>
</evidence>
<gene>
    <name evidence="5" type="ORF">BABINDRAFT_161404</name>
</gene>
<dbReference type="PANTHER" id="PTHR19836">
    <property type="entry name" value="30S RIBOSOMAL PROTEIN S14"/>
    <property type="match status" value="1"/>
</dbReference>
<dbReference type="SUPFAM" id="SSF57716">
    <property type="entry name" value="Glucocorticoid receptor-like (DNA-binding domain)"/>
    <property type="match status" value="1"/>
</dbReference>